<accession>A0A2T0Q9K1</accession>
<dbReference type="RefSeq" id="WP_146159381.1">
    <property type="nucleotide sequence ID" value="NZ_PVZC01000002.1"/>
</dbReference>
<feature type="transmembrane region" description="Helical" evidence="1">
    <location>
        <begin position="12"/>
        <end position="37"/>
    </location>
</feature>
<protein>
    <submittedName>
        <fullName evidence="2">Uncharacterized protein DUF998</fullName>
    </submittedName>
</protein>
<keyword evidence="1" id="KW-0472">Membrane</keyword>
<evidence type="ECO:0000313" key="2">
    <source>
        <dbReference type="EMBL" id="PRY00569.1"/>
    </source>
</evidence>
<keyword evidence="1" id="KW-0812">Transmembrane</keyword>
<evidence type="ECO:0000256" key="1">
    <source>
        <dbReference type="SAM" id="Phobius"/>
    </source>
</evidence>
<reference evidence="2 3" key="1">
    <citation type="submission" date="2018-03" db="EMBL/GenBank/DDBJ databases">
        <title>Genomic Encyclopedia of Archaeal and Bacterial Type Strains, Phase II (KMG-II): from individual species to whole genera.</title>
        <authorList>
            <person name="Goeker M."/>
        </authorList>
    </citation>
    <scope>NUCLEOTIDE SEQUENCE [LARGE SCALE GENOMIC DNA]</scope>
    <source>
        <strain evidence="2 3">DSM 45601</strain>
    </source>
</reference>
<feature type="transmembrane region" description="Helical" evidence="1">
    <location>
        <begin position="87"/>
        <end position="108"/>
    </location>
</feature>
<comment type="caution">
    <text evidence="2">The sequence shown here is derived from an EMBL/GenBank/DDBJ whole genome shotgun (WGS) entry which is preliminary data.</text>
</comment>
<keyword evidence="3" id="KW-1185">Reference proteome</keyword>
<evidence type="ECO:0000313" key="3">
    <source>
        <dbReference type="Proteomes" id="UP000237846"/>
    </source>
</evidence>
<dbReference type="AlphaFoldDB" id="A0A2T0Q9K1"/>
<feature type="transmembrane region" description="Helical" evidence="1">
    <location>
        <begin position="138"/>
        <end position="158"/>
    </location>
</feature>
<organism evidence="2 3">
    <name type="scientific">Allonocardiopsis opalescens</name>
    <dbReference type="NCBI Taxonomy" id="1144618"/>
    <lineage>
        <taxon>Bacteria</taxon>
        <taxon>Bacillati</taxon>
        <taxon>Actinomycetota</taxon>
        <taxon>Actinomycetes</taxon>
        <taxon>Streptosporangiales</taxon>
        <taxon>Allonocardiopsis</taxon>
    </lineage>
</organism>
<feature type="transmembrane region" description="Helical" evidence="1">
    <location>
        <begin position="212"/>
        <end position="229"/>
    </location>
</feature>
<keyword evidence="1" id="KW-1133">Transmembrane helix</keyword>
<dbReference type="EMBL" id="PVZC01000002">
    <property type="protein sequence ID" value="PRY00569.1"/>
    <property type="molecule type" value="Genomic_DNA"/>
</dbReference>
<dbReference type="Proteomes" id="UP000237846">
    <property type="component" value="Unassembled WGS sequence"/>
</dbReference>
<gene>
    <name evidence="2" type="ORF">CLV72_102200</name>
</gene>
<sequence>MDERSRRAAVSRFVGVLPVAAVLAGLAMSTWALAPVLAPHVQPAQVGELVSKNVPFWWLHAAGTGAAGALATVVALYALVRLPVRPLSVAGWLALALFGLSALLGAVAGKDCAESLDTACRRIGGVGPLTFSHYMHTAAEVFSVAAAGVAMLTLGVLARQQGWSRAFTRAVPPLLVLYTASAAAVSLLRPGMLAATAPRWPDLVLLAAADRALHMSLAVWLILLGYALWTRPA</sequence>
<proteinExistence type="predicted"/>
<feature type="transmembrane region" description="Helical" evidence="1">
    <location>
        <begin position="57"/>
        <end position="80"/>
    </location>
</feature>
<feature type="transmembrane region" description="Helical" evidence="1">
    <location>
        <begin position="170"/>
        <end position="192"/>
    </location>
</feature>
<name>A0A2T0Q9K1_9ACTN</name>